<keyword evidence="7" id="KW-1185">Reference proteome</keyword>
<dbReference type="PANTHER" id="PTHR42887">
    <property type="entry name" value="OS12G0638800 PROTEIN"/>
    <property type="match status" value="1"/>
</dbReference>
<dbReference type="Pfam" id="PF03486">
    <property type="entry name" value="HI0933_like"/>
    <property type="match status" value="1"/>
</dbReference>
<dbReference type="EMBL" id="JAEHHL010000005">
    <property type="protein sequence ID" value="MBK0399370.1"/>
    <property type="molecule type" value="Genomic_DNA"/>
</dbReference>
<keyword evidence="2" id="KW-0285">Flavoprotein</keyword>
<dbReference type="Pfam" id="PF22780">
    <property type="entry name" value="HI0933_like_1st"/>
    <property type="match status" value="1"/>
</dbReference>
<dbReference type="AlphaFoldDB" id="A0A8J7M711"/>
<feature type="domain" description="RsdA/BaiN/AoA(So)-like insert" evidence="5">
    <location>
        <begin position="195"/>
        <end position="344"/>
    </location>
</feature>
<evidence type="ECO:0000256" key="1">
    <source>
        <dbReference type="ARBA" id="ARBA00001974"/>
    </source>
</evidence>
<dbReference type="InterPro" id="IPR022460">
    <property type="entry name" value="Flavoprotein_PP4765"/>
</dbReference>
<organism evidence="6 7">
    <name type="scientific">Thermohalobaculum xanthum</name>
    <dbReference type="NCBI Taxonomy" id="2753746"/>
    <lineage>
        <taxon>Bacteria</taxon>
        <taxon>Pseudomonadati</taxon>
        <taxon>Pseudomonadota</taxon>
        <taxon>Alphaproteobacteria</taxon>
        <taxon>Rhodobacterales</taxon>
        <taxon>Paracoccaceae</taxon>
        <taxon>Thermohalobaculum</taxon>
    </lineage>
</organism>
<dbReference type="SUPFAM" id="SSF51905">
    <property type="entry name" value="FAD/NAD(P)-binding domain"/>
    <property type="match status" value="1"/>
</dbReference>
<sequence length="426" mass="44749">MEEPCPVEPVTAAVIGAGPAGLAAAEALLSAGLRPVVFEAKPSVARKFLMAGKSGLNLTKDESAEAFLAAFGDDGARLAPMLAAFGPRAAMDWARGLGEEIFTGSSGRVFPTAMKGSPLLRRWLQRLSGVEFRTRWRWQGWNGEALVFETAHGPRRVRAQVAVLALGGASWPRLGSDAAWVPWLEARGVGVRPFRPANMGFDVAWSAHFAAQHAGAPVKNVALRVGTRQARGELVVTRQGIEGSLVYAVSAALRDALGQGEAELLLDLAPDVTRDTLIRRLSKPRGRASLANHLRKAAGIAGVRAGLLRELAPDALGDPVSIAGAIKSLPVPVLRSRPLAEAISSAGGICWSDLDEGLMLKRLPGVFAAGEMLDWEAPTGGYLLTASLATGFHAGRAAAKWCTESAGLHAAAGVGQSRPIARKEPE</sequence>
<dbReference type="RefSeq" id="WP_200609580.1">
    <property type="nucleotide sequence ID" value="NZ_JAEHHL010000005.1"/>
</dbReference>
<evidence type="ECO:0000313" key="6">
    <source>
        <dbReference type="EMBL" id="MBK0399370.1"/>
    </source>
</evidence>
<evidence type="ECO:0000313" key="7">
    <source>
        <dbReference type="Proteomes" id="UP000655420"/>
    </source>
</evidence>
<dbReference type="Gene3D" id="2.40.30.10">
    <property type="entry name" value="Translation factors"/>
    <property type="match status" value="1"/>
</dbReference>
<protein>
    <submittedName>
        <fullName evidence="6">TIGR03862 family flavoprotein</fullName>
    </submittedName>
</protein>
<feature type="domain" description="RsdA/BaiN/AoA(So)-like Rossmann fold-like" evidence="4">
    <location>
        <begin position="12"/>
        <end position="396"/>
    </location>
</feature>
<evidence type="ECO:0000259" key="5">
    <source>
        <dbReference type="Pfam" id="PF22780"/>
    </source>
</evidence>
<evidence type="ECO:0000259" key="4">
    <source>
        <dbReference type="Pfam" id="PF03486"/>
    </source>
</evidence>
<dbReference type="InterPro" id="IPR004792">
    <property type="entry name" value="BaiN-like"/>
</dbReference>
<comment type="cofactor">
    <cofactor evidence="1">
        <name>FAD</name>
        <dbReference type="ChEBI" id="CHEBI:57692"/>
    </cofactor>
</comment>
<dbReference type="PANTHER" id="PTHR42887:SF1">
    <property type="entry name" value="BLR3961 PROTEIN"/>
    <property type="match status" value="1"/>
</dbReference>
<reference evidence="6" key="1">
    <citation type="submission" date="2020-12" db="EMBL/GenBank/DDBJ databases">
        <title>Bacterial taxonomy.</title>
        <authorList>
            <person name="Pan X."/>
        </authorList>
    </citation>
    <scope>NUCLEOTIDE SEQUENCE</scope>
    <source>
        <strain evidence="6">M0105</strain>
    </source>
</reference>
<gene>
    <name evidence="6" type="ORF">H0I76_09225</name>
</gene>
<dbReference type="PRINTS" id="PR00420">
    <property type="entry name" value="RNGMNOXGNASE"/>
</dbReference>
<dbReference type="Gene3D" id="3.50.50.60">
    <property type="entry name" value="FAD/NAD(P)-binding domain"/>
    <property type="match status" value="1"/>
</dbReference>
<evidence type="ECO:0000256" key="3">
    <source>
        <dbReference type="ARBA" id="ARBA00022827"/>
    </source>
</evidence>
<dbReference type="InterPro" id="IPR036188">
    <property type="entry name" value="FAD/NAD-bd_sf"/>
</dbReference>
<accession>A0A8J7M711</accession>
<keyword evidence="3" id="KW-0274">FAD</keyword>
<evidence type="ECO:0000256" key="2">
    <source>
        <dbReference type="ARBA" id="ARBA00022630"/>
    </source>
</evidence>
<dbReference type="NCBIfam" id="TIGR00275">
    <property type="entry name" value="aminoacetone oxidase family FAD-binding enzyme"/>
    <property type="match status" value="1"/>
</dbReference>
<dbReference type="InterPro" id="IPR057661">
    <property type="entry name" value="RsdA/BaiN/AoA(So)_Rossmann"/>
</dbReference>
<dbReference type="InterPro" id="IPR055178">
    <property type="entry name" value="RsdA/BaiN/AoA(So)-like_dom"/>
</dbReference>
<dbReference type="InterPro" id="IPR023166">
    <property type="entry name" value="BaiN-like_dom_sf"/>
</dbReference>
<dbReference type="Gene3D" id="1.10.8.260">
    <property type="entry name" value="HI0933 insert domain-like"/>
    <property type="match status" value="1"/>
</dbReference>
<comment type="caution">
    <text evidence="6">The sequence shown here is derived from an EMBL/GenBank/DDBJ whole genome shotgun (WGS) entry which is preliminary data.</text>
</comment>
<dbReference type="Proteomes" id="UP000655420">
    <property type="component" value="Unassembled WGS sequence"/>
</dbReference>
<proteinExistence type="predicted"/>
<dbReference type="SUPFAM" id="SSF160996">
    <property type="entry name" value="HI0933 insert domain-like"/>
    <property type="match status" value="1"/>
</dbReference>
<dbReference type="NCBIfam" id="TIGR03862">
    <property type="entry name" value="flavo_PP4765"/>
    <property type="match status" value="1"/>
</dbReference>
<name>A0A8J7M711_9RHOB</name>